<sequence length="122" mass="13918">MIKGWRHTLLSLLRAVTLLPSCSRNRPFARLKPDSSMKMIRLLYRSAFFECRSDVEIPGPRSVSSNRYLTMPCTPVLPCLDKTYDGAIDGHECRKNQKAPAGFHTQPWPEMPRTLLWLGPCS</sequence>
<reference evidence="1" key="1">
    <citation type="submission" date="2009-10" db="EMBL/GenBank/DDBJ databases">
        <title>Diversity of trophic interactions inside an arsenic-rich microbial ecosystem.</title>
        <authorList>
            <person name="Bertin P.N."/>
            <person name="Heinrich-Salmeron A."/>
            <person name="Pelletier E."/>
            <person name="Goulhen-Chollet F."/>
            <person name="Arsene-Ploetze F."/>
            <person name="Gallien S."/>
            <person name="Calteau A."/>
            <person name="Vallenet D."/>
            <person name="Casiot C."/>
            <person name="Chane-Woon-Ming B."/>
            <person name="Giloteaux L."/>
            <person name="Barakat M."/>
            <person name="Bonnefoy V."/>
            <person name="Bruneel O."/>
            <person name="Chandler M."/>
            <person name="Cleiss J."/>
            <person name="Duran R."/>
            <person name="Elbaz-Poulichet F."/>
            <person name="Fonknechten N."/>
            <person name="Lauga B."/>
            <person name="Mornico D."/>
            <person name="Ortet P."/>
            <person name="Schaeffer C."/>
            <person name="Siguier P."/>
            <person name="Alexander Thil Smith A."/>
            <person name="Van Dorsselaer A."/>
            <person name="Weissenbach J."/>
            <person name="Medigue C."/>
            <person name="Le Paslier D."/>
        </authorList>
    </citation>
    <scope>NUCLEOTIDE SEQUENCE</scope>
</reference>
<dbReference type="EMBL" id="CABM01000017">
    <property type="protein sequence ID" value="CBH96032.1"/>
    <property type="molecule type" value="Genomic_DNA"/>
</dbReference>
<dbReference type="AlphaFoldDB" id="E6PM80"/>
<accession>E6PM80</accession>
<protein>
    <submittedName>
        <fullName evidence="1">Uncharacterized protein</fullName>
    </submittedName>
</protein>
<organism evidence="1">
    <name type="scientific">mine drainage metagenome</name>
    <dbReference type="NCBI Taxonomy" id="410659"/>
    <lineage>
        <taxon>unclassified sequences</taxon>
        <taxon>metagenomes</taxon>
        <taxon>ecological metagenomes</taxon>
    </lineage>
</organism>
<evidence type="ECO:0000313" key="1">
    <source>
        <dbReference type="EMBL" id="CBH96032.1"/>
    </source>
</evidence>
<name>E6PM80_9ZZZZ</name>
<proteinExistence type="predicted"/>
<comment type="caution">
    <text evidence="1">The sequence shown here is derived from an EMBL/GenBank/DDBJ whole genome shotgun (WGS) entry which is preliminary data.</text>
</comment>
<gene>
    <name evidence="1" type="ORF">CARN2_1021</name>
</gene>